<dbReference type="Proteomes" id="UP000285961">
    <property type="component" value="Unassembled WGS sequence"/>
</dbReference>
<feature type="coiled-coil region" evidence="8">
    <location>
        <begin position="447"/>
        <end position="474"/>
    </location>
</feature>
<dbReference type="PANTHER" id="PTHR30026:SF20">
    <property type="entry name" value="OUTER MEMBRANE PROTEIN TOLC"/>
    <property type="match status" value="1"/>
</dbReference>
<keyword evidence="6" id="KW-0472">Membrane</keyword>
<dbReference type="GO" id="GO:1990281">
    <property type="term" value="C:efflux pump complex"/>
    <property type="evidence" value="ECO:0007669"/>
    <property type="project" value="TreeGrafter"/>
</dbReference>
<evidence type="ECO:0000256" key="3">
    <source>
        <dbReference type="ARBA" id="ARBA00022448"/>
    </source>
</evidence>
<evidence type="ECO:0000256" key="6">
    <source>
        <dbReference type="ARBA" id="ARBA00023136"/>
    </source>
</evidence>
<dbReference type="GO" id="GO:0015288">
    <property type="term" value="F:porin activity"/>
    <property type="evidence" value="ECO:0007669"/>
    <property type="project" value="TreeGrafter"/>
</dbReference>
<organism evidence="10 11">
    <name type="scientific">Candidatus Abyssobacteria bacterium SURF_17</name>
    <dbReference type="NCBI Taxonomy" id="2093361"/>
    <lineage>
        <taxon>Bacteria</taxon>
        <taxon>Pseudomonadati</taxon>
        <taxon>Candidatus Hydrogenedentota</taxon>
        <taxon>Candidatus Abyssobacteria</taxon>
    </lineage>
</organism>
<reference evidence="10 11" key="1">
    <citation type="journal article" date="2017" name="ISME J.">
        <title>Energy and carbon metabolisms in a deep terrestrial subsurface fluid microbial community.</title>
        <authorList>
            <person name="Momper L."/>
            <person name="Jungbluth S.P."/>
            <person name="Lee M.D."/>
            <person name="Amend J.P."/>
        </authorList>
    </citation>
    <scope>NUCLEOTIDE SEQUENCE [LARGE SCALE GENOMIC DNA]</scope>
    <source>
        <strain evidence="10">SURF_17</strain>
    </source>
</reference>
<dbReference type="Gene3D" id="1.20.1600.10">
    <property type="entry name" value="Outer membrane efflux proteins (OEP)"/>
    <property type="match status" value="1"/>
</dbReference>
<keyword evidence="3" id="KW-0813">Transport</keyword>
<dbReference type="GO" id="GO:0009279">
    <property type="term" value="C:cell outer membrane"/>
    <property type="evidence" value="ECO:0007669"/>
    <property type="project" value="UniProtKB-SubCell"/>
</dbReference>
<dbReference type="SUPFAM" id="SSF56954">
    <property type="entry name" value="Outer membrane efflux proteins (OEP)"/>
    <property type="match status" value="1"/>
</dbReference>
<dbReference type="InterPro" id="IPR051906">
    <property type="entry name" value="TolC-like"/>
</dbReference>
<feature type="region of interest" description="Disordered" evidence="9">
    <location>
        <begin position="47"/>
        <end position="101"/>
    </location>
</feature>
<comment type="similarity">
    <text evidence="2">Belongs to the outer membrane factor (OMF) (TC 1.B.17) family.</text>
</comment>
<dbReference type="GO" id="GO:0015562">
    <property type="term" value="F:efflux transmembrane transporter activity"/>
    <property type="evidence" value="ECO:0007669"/>
    <property type="project" value="InterPro"/>
</dbReference>
<sequence length="541" mass="59786">MCFTRNPAAGGVGCSQGRNMRLPCSLLILACVLLTVTWTARAEIGATEAESGSQMENAAAGQPDTPHVEPGVSPRSNTPSEDPDSVHEEAGSQDTAAAKPPARVLTLEDAINLALEANRSILDAKDRVESARLSMVSAESEFELKLFPDASAGVTGGDDERTEESLGAGIAIQKKLAVGTVLTVQPNLEKDADTYRSSVDSTVSQPLLRGLSREFNLALVQGTEFDARTSQRSLYLTRVNTVISTVGAVYSVIGQREFVRLNRESASRLEGHAEAARVKEKFGLATPIDVYRAEIQMKQAEDSLATAREAYEDALDNLRLILALPIEEEIDVTAPLEYSIVRMDEPEALEMAFRNRVELRQAWDAVKDAERRSRVAKHRILPELNVVLSLSPFGESRDFEESLQMDNYFWGINLTSTTDLARTAERAAYDQSMLEVQSAYRNMTLRRDEVAREVKSALRNLIKAEQRIEIQKEQTRQSEGKLKLAQVKFKHGLADNFDLIEAEEELRRAQTNLISVVIDYIVGIYVFRASIGTLLEQPAEL</sequence>
<name>A0A419F0T5_9BACT</name>
<comment type="subcellular location">
    <subcellularLocation>
        <location evidence="1">Cell outer membrane</location>
    </subcellularLocation>
</comment>
<keyword evidence="4" id="KW-1134">Transmembrane beta strand</keyword>
<evidence type="ECO:0000256" key="2">
    <source>
        <dbReference type="ARBA" id="ARBA00007613"/>
    </source>
</evidence>
<evidence type="ECO:0000256" key="5">
    <source>
        <dbReference type="ARBA" id="ARBA00022692"/>
    </source>
</evidence>
<dbReference type="PANTHER" id="PTHR30026">
    <property type="entry name" value="OUTER MEMBRANE PROTEIN TOLC"/>
    <property type="match status" value="1"/>
</dbReference>
<dbReference type="AlphaFoldDB" id="A0A419F0T5"/>
<dbReference type="Pfam" id="PF02321">
    <property type="entry name" value="OEP"/>
    <property type="match status" value="1"/>
</dbReference>
<dbReference type="InterPro" id="IPR003423">
    <property type="entry name" value="OMP_efflux"/>
</dbReference>
<keyword evidence="8" id="KW-0175">Coiled coil</keyword>
<evidence type="ECO:0000256" key="1">
    <source>
        <dbReference type="ARBA" id="ARBA00004442"/>
    </source>
</evidence>
<evidence type="ECO:0000256" key="4">
    <source>
        <dbReference type="ARBA" id="ARBA00022452"/>
    </source>
</evidence>
<evidence type="ECO:0000256" key="9">
    <source>
        <dbReference type="SAM" id="MobiDB-lite"/>
    </source>
</evidence>
<dbReference type="EMBL" id="QZKI01000059">
    <property type="protein sequence ID" value="RJP71459.1"/>
    <property type="molecule type" value="Genomic_DNA"/>
</dbReference>
<keyword evidence="7" id="KW-0998">Cell outer membrane</keyword>
<protein>
    <submittedName>
        <fullName evidence="10">TolC family protein</fullName>
    </submittedName>
</protein>
<keyword evidence="5" id="KW-0812">Transmembrane</keyword>
<gene>
    <name evidence="10" type="ORF">C4532_07450</name>
</gene>
<accession>A0A419F0T5</accession>
<evidence type="ECO:0000256" key="7">
    <source>
        <dbReference type="ARBA" id="ARBA00023237"/>
    </source>
</evidence>
<comment type="caution">
    <text evidence="10">The sequence shown here is derived from an EMBL/GenBank/DDBJ whole genome shotgun (WGS) entry which is preliminary data.</text>
</comment>
<evidence type="ECO:0000313" key="11">
    <source>
        <dbReference type="Proteomes" id="UP000285961"/>
    </source>
</evidence>
<evidence type="ECO:0000256" key="8">
    <source>
        <dbReference type="SAM" id="Coils"/>
    </source>
</evidence>
<feature type="coiled-coil region" evidence="8">
    <location>
        <begin position="290"/>
        <end position="317"/>
    </location>
</feature>
<proteinExistence type="inferred from homology"/>
<evidence type="ECO:0000313" key="10">
    <source>
        <dbReference type="EMBL" id="RJP71459.1"/>
    </source>
</evidence>